<organism evidence="1 2">
    <name type="scientific">Synechococcus phage ACG-2014h</name>
    <dbReference type="NCBI Taxonomy" id="1340810"/>
    <lineage>
        <taxon>Viruses</taxon>
        <taxon>Duplodnaviria</taxon>
        <taxon>Heunggongvirae</taxon>
        <taxon>Uroviricota</taxon>
        <taxon>Caudoviricetes</taxon>
        <taxon>Pantevenvirales</taxon>
        <taxon>Kyanoviridae</taxon>
        <taxon>Sedonavirus</taxon>
        <taxon>Sedonavirus tusconh</taxon>
    </lineage>
</organism>
<dbReference type="EMBL" id="KF156338">
    <property type="protein sequence ID" value="AHB80447.1"/>
    <property type="molecule type" value="Genomic_DNA"/>
</dbReference>
<dbReference type="Proteomes" id="UP000018808">
    <property type="component" value="Segment"/>
</dbReference>
<protein>
    <submittedName>
        <fullName evidence="1">Uncharacterized protein</fullName>
    </submittedName>
</protein>
<dbReference type="GeneID" id="18504609"/>
<accession>V5USF9</accession>
<evidence type="ECO:0000313" key="2">
    <source>
        <dbReference type="Proteomes" id="UP000018808"/>
    </source>
</evidence>
<sequence>MRPIRVSTFDKLVSIYCEKQQIAMLYYEINCPVDKRADVVAYYTGKIDNLLLEPLKRDDDCYIEFPSDAEAILYAENNFPYESDLVDGGIDSDFFIHCRVWNRFGQFSWENKNGGIIHLPEAQEPT</sequence>
<reference evidence="1 2" key="1">
    <citation type="journal article" date="2014" name="Nature">
        <title>Viral tagging reveals discrete populations in Synechococcus viral genome sequence space.</title>
        <authorList>
            <person name="Deng L."/>
            <person name="Ignacio Espinoza J.C."/>
            <person name="Gregory A.C."/>
            <person name="Poulos B.T."/>
            <person name="Weitz J.S."/>
            <person name="Hugenholtz P."/>
            <person name="Sullivan M.B."/>
        </authorList>
    </citation>
    <scope>NUCLEOTIDE SEQUENCE [LARGE SCALE GENOMIC DNA]</scope>
</reference>
<proteinExistence type="predicted"/>
<keyword evidence="2" id="KW-1185">Reference proteome</keyword>
<name>V5USF9_9CAUD</name>
<dbReference type="KEGG" id="vg:18504609"/>
<evidence type="ECO:0000313" key="1">
    <source>
        <dbReference type="EMBL" id="AHB80447.1"/>
    </source>
</evidence>
<gene>
    <name evidence="1" type="ORF">S-MbCM7_033</name>
</gene>
<dbReference type="RefSeq" id="YP_009008167.1">
    <property type="nucleotide sequence ID" value="NC_023587.1"/>
</dbReference>